<dbReference type="GO" id="GO:0022625">
    <property type="term" value="C:cytosolic large ribosomal subunit"/>
    <property type="evidence" value="ECO:0007669"/>
    <property type="project" value="TreeGrafter"/>
</dbReference>
<evidence type="ECO:0000256" key="1">
    <source>
        <dbReference type="ARBA" id="ARBA00007197"/>
    </source>
</evidence>
<dbReference type="RefSeq" id="WP_086059096.1">
    <property type="nucleotide sequence ID" value="NZ_CP021109.1"/>
</dbReference>
<comment type="subunit">
    <text evidence="4">Homodimer. Part of the ribosomal stalk of the 50S ribosomal subunit. Forms a multimeric L10(L12)X complex, where L10 forms an elongated spine to which 2 to 4 L12 dimers bind in a sequential fashion. Binds GTP-bound translation factors.</text>
</comment>
<keyword evidence="8" id="KW-1185">Reference proteome</keyword>
<dbReference type="PANTHER" id="PTHR45987:SF4">
    <property type="entry name" value="LARGE RIBOSOMAL SUBUNIT PROTEIN BL12M"/>
    <property type="match status" value="1"/>
</dbReference>
<keyword evidence="2 4" id="KW-0689">Ribosomal protein</keyword>
<dbReference type="Gene3D" id="3.30.1390.10">
    <property type="match status" value="1"/>
</dbReference>
<reference evidence="7 8" key="1">
    <citation type="submission" date="2017-05" db="EMBL/GenBank/DDBJ databases">
        <title>Complete and WGS of Bordetella genogroups.</title>
        <authorList>
            <person name="Spilker T."/>
            <person name="LiPuma J."/>
        </authorList>
    </citation>
    <scope>NUCLEOTIDE SEQUENCE [LARGE SCALE GENOMIC DNA]</scope>
    <source>
        <strain evidence="7 8">AU17164</strain>
    </source>
</reference>
<evidence type="ECO:0000256" key="4">
    <source>
        <dbReference type="HAMAP-Rule" id="MF_00368"/>
    </source>
</evidence>
<dbReference type="SUPFAM" id="SSF48300">
    <property type="entry name" value="Ribosomal protein L7/12, oligomerisation (N-terminal) domain"/>
    <property type="match status" value="1"/>
</dbReference>
<evidence type="ECO:0000256" key="2">
    <source>
        <dbReference type="ARBA" id="ARBA00022980"/>
    </source>
</evidence>
<feature type="domain" description="Large ribosomal subunit protein bL12 C-terminal" evidence="5">
    <location>
        <begin position="62"/>
        <end position="128"/>
    </location>
</feature>
<dbReference type="OrthoDB" id="9811748at2"/>
<dbReference type="Pfam" id="PF00542">
    <property type="entry name" value="Ribosomal_L12"/>
    <property type="match status" value="1"/>
</dbReference>
<dbReference type="GO" id="GO:0003735">
    <property type="term" value="F:structural constituent of ribosome"/>
    <property type="evidence" value="ECO:0007669"/>
    <property type="project" value="InterPro"/>
</dbReference>
<accession>A0A1W6Z5L9</accession>
<dbReference type="InterPro" id="IPR008932">
    <property type="entry name" value="Ribosomal_bL12_oligo"/>
</dbReference>
<dbReference type="Gene3D" id="1.20.5.710">
    <property type="entry name" value="Single helix bin"/>
    <property type="match status" value="1"/>
</dbReference>
<dbReference type="InterPro" id="IPR000206">
    <property type="entry name" value="Ribosomal_bL12"/>
</dbReference>
<dbReference type="NCBIfam" id="TIGR00855">
    <property type="entry name" value="L12"/>
    <property type="match status" value="1"/>
</dbReference>
<dbReference type="Pfam" id="PF16320">
    <property type="entry name" value="Ribosomal_L12_N"/>
    <property type="match status" value="1"/>
</dbReference>
<gene>
    <name evidence="4" type="primary">rplL</name>
    <name evidence="7" type="ORF">CAL13_20830</name>
</gene>
<evidence type="ECO:0000313" key="7">
    <source>
        <dbReference type="EMBL" id="ARP88389.1"/>
    </source>
</evidence>
<dbReference type="HAMAP" id="MF_00368">
    <property type="entry name" value="Ribosomal_bL12"/>
    <property type="match status" value="1"/>
</dbReference>
<evidence type="ECO:0000259" key="5">
    <source>
        <dbReference type="Pfam" id="PF00542"/>
    </source>
</evidence>
<dbReference type="InterPro" id="IPR013823">
    <property type="entry name" value="Ribosomal_bL12_C"/>
</dbReference>
<evidence type="ECO:0000256" key="3">
    <source>
        <dbReference type="ARBA" id="ARBA00023274"/>
    </source>
</evidence>
<name>A0A1W6Z5L9_9BORD</name>
<protein>
    <recommendedName>
        <fullName evidence="4">Large ribosomal subunit protein bL12</fullName>
    </recommendedName>
</protein>
<feature type="domain" description="Large ribosomal subunit protein bL12 oligomerization" evidence="6">
    <location>
        <begin position="5"/>
        <end position="52"/>
    </location>
</feature>
<evidence type="ECO:0000259" key="6">
    <source>
        <dbReference type="Pfam" id="PF16320"/>
    </source>
</evidence>
<proteinExistence type="inferred from homology"/>
<dbReference type="GO" id="GO:0006412">
    <property type="term" value="P:translation"/>
    <property type="evidence" value="ECO:0007669"/>
    <property type="project" value="UniProtKB-UniRule"/>
</dbReference>
<organism evidence="7 8">
    <name type="scientific">Bordetella genomosp. 9</name>
    <dbReference type="NCBI Taxonomy" id="1416803"/>
    <lineage>
        <taxon>Bacteria</taxon>
        <taxon>Pseudomonadati</taxon>
        <taxon>Pseudomonadota</taxon>
        <taxon>Betaproteobacteria</taxon>
        <taxon>Burkholderiales</taxon>
        <taxon>Alcaligenaceae</taxon>
        <taxon>Bordetella</taxon>
    </lineage>
</organism>
<comment type="similarity">
    <text evidence="1 4">Belongs to the bacterial ribosomal protein bL12 family.</text>
</comment>
<dbReference type="SUPFAM" id="SSF54736">
    <property type="entry name" value="ClpS-like"/>
    <property type="match status" value="1"/>
</dbReference>
<keyword evidence="3 4" id="KW-0687">Ribonucleoprotein</keyword>
<dbReference type="Proteomes" id="UP000194139">
    <property type="component" value="Chromosome"/>
</dbReference>
<dbReference type="CDD" id="cd00387">
    <property type="entry name" value="Ribosomal_L7_L12"/>
    <property type="match status" value="1"/>
</dbReference>
<evidence type="ECO:0000313" key="8">
    <source>
        <dbReference type="Proteomes" id="UP000194139"/>
    </source>
</evidence>
<dbReference type="InterPro" id="IPR036235">
    <property type="entry name" value="Ribosomal_bL12_oligo_N_sf"/>
</dbReference>
<dbReference type="EMBL" id="CP021109">
    <property type="protein sequence ID" value="ARP88389.1"/>
    <property type="molecule type" value="Genomic_DNA"/>
</dbReference>
<sequence>MALSKAEILDAIAGMTVLELSELIKDLEEKFGVSAAAAAVAVAAPAAGGAGGAAAAEEKTEFDVILTEAGANKVSVIKAVREITGLGLKEAKDLVDGAPKPVKEGIAKADAEAAKKKLEEAGAKVELK</sequence>
<dbReference type="PANTHER" id="PTHR45987">
    <property type="entry name" value="39S RIBOSOMAL PROTEIN L12"/>
    <property type="match status" value="1"/>
</dbReference>
<dbReference type="AlphaFoldDB" id="A0A1W6Z5L9"/>
<dbReference type="InterPro" id="IPR014719">
    <property type="entry name" value="Ribosomal_bL12_C/ClpS-like"/>
</dbReference>
<dbReference type="GO" id="GO:0003729">
    <property type="term" value="F:mRNA binding"/>
    <property type="evidence" value="ECO:0007669"/>
    <property type="project" value="TreeGrafter"/>
</dbReference>
<dbReference type="FunFam" id="3.30.1390.10:FF:000001">
    <property type="entry name" value="50S ribosomal protein L7/L12"/>
    <property type="match status" value="1"/>
</dbReference>
<comment type="function">
    <text evidence="4">Forms part of the ribosomal stalk which helps the ribosome interact with GTP-bound translation factors. Is thus essential for accurate translation.</text>
</comment>